<evidence type="ECO:0000256" key="2">
    <source>
        <dbReference type="ARBA" id="ARBA00001947"/>
    </source>
</evidence>
<dbReference type="GO" id="GO:0046872">
    <property type="term" value="F:metal ion binding"/>
    <property type="evidence" value="ECO:0007669"/>
    <property type="project" value="UniProtKB-KW"/>
</dbReference>
<dbReference type="EMBL" id="LSYV01000031">
    <property type="protein sequence ID" value="KXZ48095.1"/>
    <property type="molecule type" value="Genomic_DNA"/>
</dbReference>
<comment type="caution">
    <text evidence="13">The sequence shown here is derived from an EMBL/GenBank/DDBJ whole genome shotgun (WGS) entry which is preliminary data.</text>
</comment>
<evidence type="ECO:0000256" key="4">
    <source>
        <dbReference type="ARBA" id="ARBA00012477"/>
    </source>
</evidence>
<gene>
    <name evidence="13" type="ORF">GPECTOR_30g190</name>
</gene>
<keyword evidence="5" id="KW-0819">tRNA processing</keyword>
<dbReference type="PANTHER" id="PTHR12553">
    <property type="entry name" value="ZINC PHOSPHODIESTERASE ELAC PROTEIN 2"/>
    <property type="match status" value="1"/>
</dbReference>
<dbReference type="EC" id="3.1.26.11" evidence="4"/>
<feature type="compositionally biased region" description="Low complexity" evidence="11">
    <location>
        <begin position="352"/>
        <end position="370"/>
    </location>
</feature>
<reference evidence="14" key="1">
    <citation type="journal article" date="2016" name="Nat. Commun.">
        <title>The Gonium pectorale genome demonstrates co-option of cell cycle regulation during the evolution of multicellularity.</title>
        <authorList>
            <person name="Hanschen E.R."/>
            <person name="Marriage T.N."/>
            <person name="Ferris P.J."/>
            <person name="Hamaji T."/>
            <person name="Toyoda A."/>
            <person name="Fujiyama A."/>
            <person name="Neme R."/>
            <person name="Noguchi H."/>
            <person name="Minakuchi Y."/>
            <person name="Suzuki M."/>
            <person name="Kawai-Toyooka H."/>
            <person name="Smith D.R."/>
            <person name="Sparks H."/>
            <person name="Anderson J."/>
            <person name="Bakaric R."/>
            <person name="Luria V."/>
            <person name="Karger A."/>
            <person name="Kirschner M.W."/>
            <person name="Durand P.M."/>
            <person name="Michod R.E."/>
            <person name="Nozaki H."/>
            <person name="Olson B.J."/>
        </authorList>
    </citation>
    <scope>NUCLEOTIDE SEQUENCE [LARGE SCALE GENOMIC DNA]</scope>
    <source>
        <strain evidence="14">NIES-2863</strain>
    </source>
</reference>
<keyword evidence="10" id="KW-0862">Zinc</keyword>
<evidence type="ECO:0000256" key="8">
    <source>
        <dbReference type="ARBA" id="ARBA00022759"/>
    </source>
</evidence>
<dbReference type="InterPro" id="IPR047151">
    <property type="entry name" value="RNZ2-like"/>
</dbReference>
<dbReference type="GO" id="GO:1990180">
    <property type="term" value="P:mitochondrial tRNA 3'-end processing"/>
    <property type="evidence" value="ECO:0007669"/>
    <property type="project" value="TreeGrafter"/>
</dbReference>
<name>A0A150GEU8_GONPE</name>
<keyword evidence="6" id="KW-0540">Nuclease</keyword>
<dbReference type="STRING" id="33097.A0A150GEU8"/>
<organism evidence="13 14">
    <name type="scientific">Gonium pectorale</name>
    <name type="common">Green alga</name>
    <dbReference type="NCBI Taxonomy" id="33097"/>
    <lineage>
        <taxon>Eukaryota</taxon>
        <taxon>Viridiplantae</taxon>
        <taxon>Chlorophyta</taxon>
        <taxon>core chlorophytes</taxon>
        <taxon>Chlorophyceae</taxon>
        <taxon>CS clade</taxon>
        <taxon>Chlamydomonadales</taxon>
        <taxon>Volvocaceae</taxon>
        <taxon>Gonium</taxon>
    </lineage>
</organism>
<feature type="compositionally biased region" description="Low complexity" evidence="11">
    <location>
        <begin position="187"/>
        <end position="209"/>
    </location>
</feature>
<protein>
    <recommendedName>
        <fullName evidence="4">ribonuclease Z</fullName>
        <ecNumber evidence="4">3.1.26.11</ecNumber>
    </recommendedName>
</protein>
<comment type="cofactor">
    <cofactor evidence="2">
        <name>Zn(2+)</name>
        <dbReference type="ChEBI" id="CHEBI:29105"/>
    </cofactor>
</comment>
<feature type="region of interest" description="Disordered" evidence="11">
    <location>
        <begin position="497"/>
        <end position="529"/>
    </location>
</feature>
<keyword evidence="7" id="KW-0479">Metal-binding</keyword>
<keyword evidence="14" id="KW-1185">Reference proteome</keyword>
<evidence type="ECO:0000256" key="5">
    <source>
        <dbReference type="ARBA" id="ARBA00022694"/>
    </source>
</evidence>
<evidence type="ECO:0000256" key="11">
    <source>
        <dbReference type="SAM" id="MobiDB-lite"/>
    </source>
</evidence>
<dbReference type="Gene3D" id="3.60.15.10">
    <property type="entry name" value="Ribonuclease Z/Hydroxyacylglutathione hydrolase-like"/>
    <property type="match status" value="3"/>
</dbReference>
<feature type="compositionally biased region" description="Low complexity" evidence="11">
    <location>
        <begin position="169"/>
        <end position="179"/>
    </location>
</feature>
<evidence type="ECO:0000256" key="1">
    <source>
        <dbReference type="ARBA" id="ARBA00000402"/>
    </source>
</evidence>
<evidence type="ECO:0000313" key="13">
    <source>
        <dbReference type="EMBL" id="KXZ48095.1"/>
    </source>
</evidence>
<evidence type="ECO:0000259" key="12">
    <source>
        <dbReference type="Pfam" id="PF00753"/>
    </source>
</evidence>
<comment type="catalytic activity">
    <reaction evidence="1">
        <text>Endonucleolytic cleavage of RNA, removing extra 3' nucleotides from tRNA precursor, generating 3' termini of tRNAs. A 3'-hydroxy group is left at the tRNA terminus and a 5'-phosphoryl group is left at the trailer molecule.</text>
        <dbReference type="EC" id="3.1.26.11"/>
    </reaction>
</comment>
<keyword evidence="8" id="KW-0255">Endonuclease</keyword>
<dbReference type="GO" id="GO:0005739">
    <property type="term" value="C:mitochondrion"/>
    <property type="evidence" value="ECO:0007669"/>
    <property type="project" value="TreeGrafter"/>
</dbReference>
<comment type="similarity">
    <text evidence="3">Belongs to the RNase Z family.</text>
</comment>
<feature type="domain" description="Metallo-beta-lactamase" evidence="12">
    <location>
        <begin position="631"/>
        <end position="689"/>
    </location>
</feature>
<dbReference type="Pfam" id="PF00753">
    <property type="entry name" value="Lactamase_B"/>
    <property type="match status" value="1"/>
</dbReference>
<dbReference type="Proteomes" id="UP000075714">
    <property type="component" value="Unassembled WGS sequence"/>
</dbReference>
<dbReference type="AlphaFoldDB" id="A0A150GEU8"/>
<feature type="region of interest" description="Disordered" evidence="11">
    <location>
        <begin position="155"/>
        <end position="308"/>
    </location>
</feature>
<dbReference type="InterPro" id="IPR036866">
    <property type="entry name" value="RibonucZ/Hydroxyglut_hydro"/>
</dbReference>
<feature type="compositionally biased region" description="Gly residues" evidence="11">
    <location>
        <begin position="271"/>
        <end position="281"/>
    </location>
</feature>
<dbReference type="GO" id="GO:0042781">
    <property type="term" value="F:3'-tRNA processing endoribonuclease activity"/>
    <property type="evidence" value="ECO:0007669"/>
    <property type="project" value="UniProtKB-EC"/>
</dbReference>
<keyword evidence="9" id="KW-0378">Hydrolase</keyword>
<feature type="compositionally biased region" description="Basic and acidic residues" evidence="11">
    <location>
        <begin position="323"/>
        <end position="334"/>
    </location>
</feature>
<evidence type="ECO:0000256" key="10">
    <source>
        <dbReference type="ARBA" id="ARBA00022833"/>
    </source>
</evidence>
<evidence type="ECO:0000256" key="9">
    <source>
        <dbReference type="ARBA" id="ARBA00022801"/>
    </source>
</evidence>
<dbReference type="OrthoDB" id="527344at2759"/>
<feature type="region of interest" description="Disordered" evidence="11">
    <location>
        <begin position="323"/>
        <end position="381"/>
    </location>
</feature>
<proteinExistence type="inferred from homology"/>
<evidence type="ECO:0000256" key="3">
    <source>
        <dbReference type="ARBA" id="ARBA00007823"/>
    </source>
</evidence>
<evidence type="ECO:0000256" key="6">
    <source>
        <dbReference type="ARBA" id="ARBA00022722"/>
    </source>
</evidence>
<sequence>MDRQPSVESKWVTAPHDGVATALLFTVRRGGAHTIPVQYLVNVPEGFSRLVLEHRCRPGPGLRAALLTDLSQAAQGGLAGLLLRLRQDGHSLLRLLGPAGLQDAVDGLSHFVRFTHPTIEVSCLTAADQGVAYEDECLEVRPLCGAAEQAGGAIRAQNGGRGGRGGDDGSSNSGSSSSGDEPTPALGSSSSSSSGSGSDSSTSSSSSSSDGDDDDDNGEDRADDPAAKRHRGQAVHASASGDGGASGDLFSALDRLFTSGNGACGLPALGRPGGRQAGRGGGRGRGHGRGGRGAGGGGTVPSFSARPAAGVDAALRSAVLEKLRQGAASEEPKQEPTGGRGLKAEKGAASQGPRGEAAGGVEAAPGGQAASTPFDGTDSDPVASIQAELLSERGGAGLGQMLQPQQQQQQQPQTAAAGGYDGDAAIVELAAAAAAYGPAEHTGRLMRPEYSAGGGGGPLAAPWPTCGHWDGPLHAGAAYGRTGSAYGTQGWQPDVALPYSGHDEYGGDVDDTAAGSVADGGESDPRLGLSAADWSPYGAAARGAVDTDAKHANGAGAGCTVSPSERTVDNRDAARRVRCKLLGVAAQVHGAGADLPFRLPRDASVLFLGTGCAEPSKYRGGSGVLLRGLGPTRGSLLIDAGEGAMGALVRWLGHKGAIAEVSSLSLVWLSHKHPDHVLGLPGLLESRPPSSPPLLVVGPQEVASWLSRLAPLHPSWRFVFLHCGDFAGDTRPCPALIAAGAGATLLVHEATFEPCLEVQARKKRHCTSAEAAQVAEAMGAYRTVLTHFSQRYPHLPAGLDPWVSPPHRRPLPAFDGLLLPLAALPALPLLLPPLAEALGTAAAEEEETVAEAQQPDAPA</sequence>
<dbReference type="PANTHER" id="PTHR12553:SF70">
    <property type="entry name" value="RIBONUCLEASE Z"/>
    <property type="match status" value="1"/>
</dbReference>
<accession>A0A150GEU8</accession>
<evidence type="ECO:0000256" key="7">
    <source>
        <dbReference type="ARBA" id="ARBA00022723"/>
    </source>
</evidence>
<dbReference type="SUPFAM" id="SSF56281">
    <property type="entry name" value="Metallo-hydrolase/oxidoreductase"/>
    <property type="match status" value="1"/>
</dbReference>
<evidence type="ECO:0000313" key="14">
    <source>
        <dbReference type="Proteomes" id="UP000075714"/>
    </source>
</evidence>
<dbReference type="InterPro" id="IPR001279">
    <property type="entry name" value="Metallo-B-lactamas"/>
</dbReference>